<organism evidence="1 2">
    <name type="scientific">Lojkania enalia</name>
    <dbReference type="NCBI Taxonomy" id="147567"/>
    <lineage>
        <taxon>Eukaryota</taxon>
        <taxon>Fungi</taxon>
        <taxon>Dikarya</taxon>
        <taxon>Ascomycota</taxon>
        <taxon>Pezizomycotina</taxon>
        <taxon>Dothideomycetes</taxon>
        <taxon>Pleosporomycetidae</taxon>
        <taxon>Pleosporales</taxon>
        <taxon>Pleosporales incertae sedis</taxon>
        <taxon>Lojkania</taxon>
    </lineage>
</organism>
<accession>A0A9P4TNZ0</accession>
<name>A0A9P4TNZ0_9PLEO</name>
<keyword evidence="2" id="KW-1185">Reference proteome</keyword>
<reference evidence="2" key="1">
    <citation type="journal article" date="2020" name="Stud. Mycol.">
        <title>101 Dothideomycetes genomes: A test case for predicting lifestyles and emergence of pathogens.</title>
        <authorList>
            <person name="Haridas S."/>
            <person name="Albert R."/>
            <person name="Binder M."/>
            <person name="Bloem J."/>
            <person name="LaButti K."/>
            <person name="Salamov A."/>
            <person name="Andreopoulos B."/>
            <person name="Baker S."/>
            <person name="Barry K."/>
            <person name="Bills G."/>
            <person name="Bluhm B."/>
            <person name="Cannon C."/>
            <person name="Castanera R."/>
            <person name="Culley D."/>
            <person name="Daum C."/>
            <person name="Ezra D."/>
            <person name="Gonzalez J."/>
            <person name="Henrissat B."/>
            <person name="Kuo A."/>
            <person name="Liang C."/>
            <person name="Lipzen A."/>
            <person name="Lutzoni F."/>
            <person name="Magnuson J."/>
            <person name="Mondo S."/>
            <person name="Nolan M."/>
            <person name="Ohm R."/>
            <person name="Pangilinan J."/>
            <person name="Park H.-J."/>
            <person name="Ramirez L."/>
            <person name="Alfaro M."/>
            <person name="Sun H."/>
            <person name="Tritt A."/>
            <person name="Yoshinaga Y."/>
            <person name="Zwiers L.-H."/>
            <person name="Turgeon B."/>
            <person name="Goodwin S."/>
            <person name="Spatafora J."/>
            <person name="Crous P."/>
            <person name="Grigoriev I."/>
        </authorList>
    </citation>
    <scope>NUCLEOTIDE SEQUENCE [LARGE SCALE GENOMIC DNA]</scope>
    <source>
        <strain evidence="2">CBS 304.66</strain>
    </source>
</reference>
<dbReference type="EMBL" id="ML986581">
    <property type="protein sequence ID" value="KAF2269751.1"/>
    <property type="molecule type" value="Genomic_DNA"/>
</dbReference>
<sequence length="318" mass="34537">MSGFLDAIGHVGTILGIIGFAQSNLPNTSPNGAVLRVKVGLEDNSSGNFGGRISRIMGYDANNAVIGEVRPNSDISSGDFADYTLQQDVGGVQTQYASFIGTDGAICISWITLKNRDGAADAAWTGDVGQACGHSWNFGNQVAGRNKETGEPFKPYCTWLDADHTNGIDTAAFKIDFFAYGEQLANTLNNNAACSKTIFSGNAGEIDGVPGMKKRSMRGVKRRDWMEKRLIVSNFPRDNATELCQHEMSYGPDAVGSDGYYCDMATRELHPLCDFYAVDGCVSIDVKNNKITKRSSVAKRSADIHFRSYEKLDMQMVD</sequence>
<protein>
    <submittedName>
        <fullName evidence="1">Uncharacterized protein</fullName>
    </submittedName>
</protein>
<dbReference type="AlphaFoldDB" id="A0A9P4TNZ0"/>
<gene>
    <name evidence="1" type="ORF">CC78DRAFT_528924</name>
</gene>
<comment type="caution">
    <text evidence="1">The sequence shown here is derived from an EMBL/GenBank/DDBJ whole genome shotgun (WGS) entry which is preliminary data.</text>
</comment>
<evidence type="ECO:0000313" key="2">
    <source>
        <dbReference type="Proteomes" id="UP000800093"/>
    </source>
</evidence>
<evidence type="ECO:0000313" key="1">
    <source>
        <dbReference type="EMBL" id="KAF2269751.1"/>
    </source>
</evidence>
<dbReference type="Proteomes" id="UP000800093">
    <property type="component" value="Unassembled WGS sequence"/>
</dbReference>
<dbReference type="OrthoDB" id="5365129at2759"/>
<proteinExistence type="predicted"/>